<dbReference type="Gene3D" id="3.40.50.20">
    <property type="match status" value="1"/>
</dbReference>
<dbReference type="AlphaFoldDB" id="A0A1F7HZU0"/>
<evidence type="ECO:0000256" key="4">
    <source>
        <dbReference type="SAM" id="MobiDB-lite"/>
    </source>
</evidence>
<sequence length="365" mass="41939">MVDKLKISVLFSEDREDHKETHDEVVDEVSNALGENGHKVSLLGIHNDVRELLDKLDEQKPDLVFNLCETFDDNYYGEMYITALLDMLRIKFTGTRPAGMALRQDKAITKQLLAFYDVPCPQYATFALGQLEFAGKMRFPLFVKPLKKDASAGIDESSLVNDYESLMKKINFIHKELRDTALVEEYIEGREFYVSVLGNDPRESLPLVELDFSKLPQNYKHIYTEKAKFDEDSEVYNLINFGVATDLPQEIRNKITMIGIKAANALQVVDYARVDIRLAQDGIPYVVEVNANPYLERTAEFAVAALQAGMGYSTLVNKIVDVAWERWRHEDSRRKLQKIKRELVKKEKEPKKEKESEKEEKSTKS</sequence>
<proteinExistence type="inferred from homology"/>
<evidence type="ECO:0000313" key="6">
    <source>
        <dbReference type="EMBL" id="OGK36647.1"/>
    </source>
</evidence>
<dbReference type="InterPro" id="IPR011761">
    <property type="entry name" value="ATP-grasp"/>
</dbReference>
<protein>
    <recommendedName>
        <fullName evidence="5">ATP-grasp domain-containing protein</fullName>
    </recommendedName>
</protein>
<feature type="domain" description="ATP-grasp" evidence="5">
    <location>
        <begin position="110"/>
        <end position="321"/>
    </location>
</feature>
<accession>A0A1F7HZU0</accession>
<dbReference type="PROSITE" id="PS50975">
    <property type="entry name" value="ATP_GRASP"/>
    <property type="match status" value="1"/>
</dbReference>
<dbReference type="EMBL" id="MGAA01000038">
    <property type="protein sequence ID" value="OGK36647.1"/>
    <property type="molecule type" value="Genomic_DNA"/>
</dbReference>
<dbReference type="InterPro" id="IPR013815">
    <property type="entry name" value="ATP_grasp_subdomain_1"/>
</dbReference>
<dbReference type="Gene3D" id="3.30.470.20">
    <property type="entry name" value="ATP-grasp fold, B domain"/>
    <property type="match status" value="1"/>
</dbReference>
<organism evidence="6 7">
    <name type="scientific">Candidatus Roizmanbacteria bacterium RIFCSPHIGHO2_12_FULL_39_8</name>
    <dbReference type="NCBI Taxonomy" id="1802050"/>
    <lineage>
        <taxon>Bacteria</taxon>
        <taxon>Candidatus Roizmaniibacteriota</taxon>
    </lineage>
</organism>
<dbReference type="Pfam" id="PF07478">
    <property type="entry name" value="Dala_Dala_lig_C"/>
    <property type="match status" value="1"/>
</dbReference>
<dbReference type="GO" id="GO:0005524">
    <property type="term" value="F:ATP binding"/>
    <property type="evidence" value="ECO:0007669"/>
    <property type="project" value="UniProtKB-UniRule"/>
</dbReference>
<evidence type="ECO:0000313" key="7">
    <source>
        <dbReference type="Proteomes" id="UP000178853"/>
    </source>
</evidence>
<dbReference type="PANTHER" id="PTHR23132:SF26">
    <property type="entry name" value="BLR7451 PROTEIN"/>
    <property type="match status" value="1"/>
</dbReference>
<comment type="similarity">
    <text evidence="1">Belongs to the D-alanine--D-alanine ligase family.</text>
</comment>
<comment type="caution">
    <text evidence="6">The sequence shown here is derived from an EMBL/GenBank/DDBJ whole genome shotgun (WGS) entry which is preliminary data.</text>
</comment>
<keyword evidence="2" id="KW-0436">Ligase</keyword>
<keyword evidence="3" id="KW-0067">ATP-binding</keyword>
<dbReference type="Proteomes" id="UP000178853">
    <property type="component" value="Unassembled WGS sequence"/>
</dbReference>
<evidence type="ECO:0000256" key="3">
    <source>
        <dbReference type="PROSITE-ProRule" id="PRU00409"/>
    </source>
</evidence>
<reference evidence="6 7" key="1">
    <citation type="journal article" date="2016" name="Nat. Commun.">
        <title>Thousands of microbial genomes shed light on interconnected biogeochemical processes in an aquifer system.</title>
        <authorList>
            <person name="Anantharaman K."/>
            <person name="Brown C.T."/>
            <person name="Hug L.A."/>
            <person name="Sharon I."/>
            <person name="Castelle C.J."/>
            <person name="Probst A.J."/>
            <person name="Thomas B.C."/>
            <person name="Singh A."/>
            <person name="Wilkins M.J."/>
            <person name="Karaoz U."/>
            <person name="Brodie E.L."/>
            <person name="Williams K.H."/>
            <person name="Hubbard S.S."/>
            <person name="Banfield J.F."/>
        </authorList>
    </citation>
    <scope>NUCLEOTIDE SEQUENCE [LARGE SCALE GENOMIC DNA]</scope>
</reference>
<dbReference type="InterPro" id="IPR011095">
    <property type="entry name" value="Dala_Dala_lig_C"/>
</dbReference>
<dbReference type="GO" id="GO:0046872">
    <property type="term" value="F:metal ion binding"/>
    <property type="evidence" value="ECO:0007669"/>
    <property type="project" value="InterPro"/>
</dbReference>
<evidence type="ECO:0000256" key="1">
    <source>
        <dbReference type="ARBA" id="ARBA00010871"/>
    </source>
</evidence>
<evidence type="ECO:0000259" key="5">
    <source>
        <dbReference type="PROSITE" id="PS50975"/>
    </source>
</evidence>
<dbReference type="Gene3D" id="3.30.1490.20">
    <property type="entry name" value="ATP-grasp fold, A domain"/>
    <property type="match status" value="1"/>
</dbReference>
<gene>
    <name evidence="6" type="ORF">A3F60_01060</name>
</gene>
<dbReference type="PANTHER" id="PTHR23132">
    <property type="entry name" value="D-ALANINE--D-ALANINE LIGASE"/>
    <property type="match status" value="1"/>
</dbReference>
<feature type="region of interest" description="Disordered" evidence="4">
    <location>
        <begin position="330"/>
        <end position="365"/>
    </location>
</feature>
<name>A0A1F7HZU0_9BACT</name>
<keyword evidence="3" id="KW-0547">Nucleotide-binding</keyword>
<dbReference type="GO" id="GO:0008716">
    <property type="term" value="F:D-alanine-D-alanine ligase activity"/>
    <property type="evidence" value="ECO:0007669"/>
    <property type="project" value="InterPro"/>
</dbReference>
<evidence type="ECO:0000256" key="2">
    <source>
        <dbReference type="ARBA" id="ARBA00022598"/>
    </source>
</evidence>
<dbReference type="SUPFAM" id="SSF56059">
    <property type="entry name" value="Glutathione synthetase ATP-binding domain-like"/>
    <property type="match status" value="1"/>
</dbReference>